<evidence type="ECO:0000313" key="5">
    <source>
        <dbReference type="EMBL" id="OGL53736.1"/>
    </source>
</evidence>
<comment type="caution">
    <text evidence="5">The sequence shown here is derived from an EMBL/GenBank/DDBJ whole genome shotgun (WGS) entry which is preliminary data.</text>
</comment>
<feature type="repeat" description="TPR" evidence="3">
    <location>
        <begin position="597"/>
        <end position="630"/>
    </location>
</feature>
<dbReference type="PANTHER" id="PTHR44227:SF3">
    <property type="entry name" value="PROTEIN O-MANNOSYL-TRANSFERASE TMTC4"/>
    <property type="match status" value="1"/>
</dbReference>
<name>A0A1F7SIW0_9BACT</name>
<keyword evidence="2 3" id="KW-0802">TPR repeat</keyword>
<reference evidence="5 6" key="1">
    <citation type="journal article" date="2016" name="Nat. Commun.">
        <title>Thousands of microbial genomes shed light on interconnected biogeochemical processes in an aquifer system.</title>
        <authorList>
            <person name="Anantharaman K."/>
            <person name="Brown C.T."/>
            <person name="Hug L.A."/>
            <person name="Sharon I."/>
            <person name="Castelle C.J."/>
            <person name="Probst A.J."/>
            <person name="Thomas B.C."/>
            <person name="Singh A."/>
            <person name="Wilkins M.J."/>
            <person name="Karaoz U."/>
            <person name="Brodie E.L."/>
            <person name="Williams K.H."/>
            <person name="Hubbard S.S."/>
            <person name="Banfield J.F."/>
        </authorList>
    </citation>
    <scope>NUCLEOTIDE SEQUENCE [LARGE SCALE GENOMIC DNA]</scope>
</reference>
<dbReference type="Pfam" id="PF13414">
    <property type="entry name" value="TPR_11"/>
    <property type="match status" value="1"/>
</dbReference>
<feature type="transmembrane region" description="Helical" evidence="4">
    <location>
        <begin position="347"/>
        <end position="365"/>
    </location>
</feature>
<dbReference type="EMBL" id="MGDI01000022">
    <property type="protein sequence ID" value="OGL53736.1"/>
    <property type="molecule type" value="Genomic_DNA"/>
</dbReference>
<dbReference type="Pfam" id="PF13181">
    <property type="entry name" value="TPR_8"/>
    <property type="match status" value="1"/>
</dbReference>
<feature type="repeat" description="TPR" evidence="3">
    <location>
        <begin position="461"/>
        <end position="494"/>
    </location>
</feature>
<proteinExistence type="predicted"/>
<dbReference type="PROSITE" id="PS50005">
    <property type="entry name" value="TPR"/>
    <property type="match status" value="6"/>
</dbReference>
<dbReference type="InterPro" id="IPR052346">
    <property type="entry name" value="O-mannosyl-transferase_TMTC"/>
</dbReference>
<feature type="repeat" description="TPR" evidence="3">
    <location>
        <begin position="665"/>
        <end position="698"/>
    </location>
</feature>
<dbReference type="STRING" id="1817883.A3G31_03255"/>
<feature type="transmembrane region" description="Helical" evidence="4">
    <location>
        <begin position="290"/>
        <end position="311"/>
    </location>
</feature>
<evidence type="ECO:0000313" key="6">
    <source>
        <dbReference type="Proteomes" id="UP000178082"/>
    </source>
</evidence>
<dbReference type="PANTHER" id="PTHR44227">
    <property type="match status" value="1"/>
</dbReference>
<keyword evidence="4" id="KW-1133">Transmembrane helix</keyword>
<feature type="transmembrane region" description="Helical" evidence="4">
    <location>
        <begin position="12"/>
        <end position="29"/>
    </location>
</feature>
<evidence type="ECO:0000256" key="4">
    <source>
        <dbReference type="SAM" id="Phobius"/>
    </source>
</evidence>
<feature type="transmembrane region" description="Helical" evidence="4">
    <location>
        <begin position="414"/>
        <end position="434"/>
    </location>
</feature>
<dbReference type="SUPFAM" id="SSF48452">
    <property type="entry name" value="TPR-like"/>
    <property type="match status" value="1"/>
</dbReference>
<dbReference type="InterPro" id="IPR011990">
    <property type="entry name" value="TPR-like_helical_dom_sf"/>
</dbReference>
<gene>
    <name evidence="5" type="ORF">A3G31_03255</name>
</gene>
<accession>A0A1F7SIW0</accession>
<feature type="transmembrane region" description="Helical" evidence="4">
    <location>
        <begin position="141"/>
        <end position="159"/>
    </location>
</feature>
<evidence type="ECO:0000256" key="2">
    <source>
        <dbReference type="ARBA" id="ARBA00022803"/>
    </source>
</evidence>
<feature type="transmembrane region" description="Helical" evidence="4">
    <location>
        <begin position="171"/>
        <end position="202"/>
    </location>
</feature>
<feature type="transmembrane region" description="Helical" evidence="4">
    <location>
        <begin position="318"/>
        <end position="335"/>
    </location>
</feature>
<keyword evidence="4" id="KW-0812">Transmembrane</keyword>
<feature type="transmembrane region" description="Helical" evidence="4">
    <location>
        <begin position="254"/>
        <end position="278"/>
    </location>
</feature>
<evidence type="ECO:0000256" key="3">
    <source>
        <dbReference type="PROSITE-ProRule" id="PRU00339"/>
    </source>
</evidence>
<keyword evidence="4" id="KW-0472">Membrane</keyword>
<evidence type="ECO:0000256" key="1">
    <source>
        <dbReference type="ARBA" id="ARBA00022737"/>
    </source>
</evidence>
<dbReference type="InterPro" id="IPR019734">
    <property type="entry name" value="TPR_rpt"/>
</dbReference>
<dbReference type="AlphaFoldDB" id="A0A1F7SIW0"/>
<feature type="repeat" description="TPR" evidence="3">
    <location>
        <begin position="631"/>
        <end position="664"/>
    </location>
</feature>
<dbReference type="Proteomes" id="UP000178082">
    <property type="component" value="Unassembled WGS sequence"/>
</dbReference>
<feature type="repeat" description="TPR" evidence="3">
    <location>
        <begin position="529"/>
        <end position="562"/>
    </location>
</feature>
<sequence>MKSETENKKKRLLIFYTFLIILLSLTIYSDSLEVPFHYDDQMAIVTNYSIRHLDNIPKILLSNPTRAVSNLSFSLNYYFCKLEPFGYHLVNLFFHILNGILVYLILNLIFTSIPLIPFVSALIFVSHPINVESVTYISSRAGLMSTTFFLLSFYLFMEFRNSDFSFNKKILFYFLMIFSYILSVGSKEIGITLPVVLILYEFCFFNKNEQALSWFSAFKNKIFYLPFFAIILMAFIVRYYTIGSFFHPTFTRNPYVNFLTQINVTISYIKLLFLPVNLNVDRHFPLTTSFNFTTLCFSGIILFIFCLAFICFKNRSEISFSILWFFITISPTSVIPLEDVMSERWLYLPSIGFSIFLSMSLYRIFCRGRPLCRPSFWADRNVRPYFYAFSRSNPPSPPFITLPDGRQEVGLGGFLRKIPFITIVSALIILFFSIDTYQRNLVWSDWISLWEDTVKKSPLNARAFLNLGVGYEKKEMFNEAIAAYRRAIEIEPYHVKAHANLGTVFSRFNNFRDGIRELEIAIKINPELDAAYFNLGTTYKKMGLLDEAVIEYEKALSLKPDDELIRRVLIKVIKQREVMNEEMKDPVKAKEIKKKLSDSYYNLGAIQLMDNVYNKAEDFFKKALGYNNSNIMAKLNLGNVYYLKGEFDEAIKEFKEVVKTDPKFYKAYWNLGLVYKAKGDKVNALEVFKKYSKVEPENSVLKKEIEDLSR</sequence>
<feature type="transmembrane region" description="Helical" evidence="4">
    <location>
        <begin position="85"/>
        <end position="106"/>
    </location>
</feature>
<feature type="transmembrane region" description="Helical" evidence="4">
    <location>
        <begin position="222"/>
        <end position="242"/>
    </location>
</feature>
<keyword evidence="1" id="KW-0677">Repeat</keyword>
<dbReference type="SMART" id="SM00028">
    <property type="entry name" value="TPR"/>
    <property type="match status" value="6"/>
</dbReference>
<organism evidence="5 6">
    <name type="scientific">Candidatus Schekmanbacteria bacterium RIFCSPLOWO2_12_FULL_38_15</name>
    <dbReference type="NCBI Taxonomy" id="1817883"/>
    <lineage>
        <taxon>Bacteria</taxon>
        <taxon>Candidatus Schekmaniibacteriota</taxon>
    </lineage>
</organism>
<dbReference type="Pfam" id="PF00515">
    <property type="entry name" value="TPR_1"/>
    <property type="match status" value="1"/>
</dbReference>
<feature type="transmembrane region" description="Helical" evidence="4">
    <location>
        <begin position="113"/>
        <end position="129"/>
    </location>
</feature>
<dbReference type="PROSITE" id="PS50293">
    <property type="entry name" value="TPR_REGION"/>
    <property type="match status" value="3"/>
</dbReference>
<dbReference type="Gene3D" id="1.25.40.10">
    <property type="entry name" value="Tetratricopeptide repeat domain"/>
    <property type="match status" value="2"/>
</dbReference>
<protein>
    <submittedName>
        <fullName evidence="5">Uncharacterized protein</fullName>
    </submittedName>
</protein>
<feature type="repeat" description="TPR" evidence="3">
    <location>
        <begin position="495"/>
        <end position="528"/>
    </location>
</feature>